<dbReference type="SUPFAM" id="SSF48452">
    <property type="entry name" value="TPR-like"/>
    <property type="match status" value="2"/>
</dbReference>
<gene>
    <name evidence="9" type="ORF">ACIBP5_02715</name>
</gene>
<dbReference type="EMBL" id="JBITMB010000001">
    <property type="protein sequence ID" value="MFI7438860.1"/>
    <property type="molecule type" value="Genomic_DNA"/>
</dbReference>
<dbReference type="SMART" id="SM00862">
    <property type="entry name" value="Trans_reg_C"/>
    <property type="match status" value="1"/>
</dbReference>
<keyword evidence="4" id="KW-0804">Transcription</keyword>
<dbReference type="SUPFAM" id="SSF52540">
    <property type="entry name" value="P-loop containing nucleoside triphosphate hydrolases"/>
    <property type="match status" value="1"/>
</dbReference>
<comment type="caution">
    <text evidence="9">The sequence shown here is derived from an EMBL/GenBank/DDBJ whole genome shotgun (WGS) entry which is preliminary data.</text>
</comment>
<dbReference type="PRINTS" id="PR00364">
    <property type="entry name" value="DISEASERSIST"/>
</dbReference>
<keyword evidence="3 6" id="KW-0238">DNA-binding</keyword>
<protein>
    <submittedName>
        <fullName evidence="9">AfsR/SARP family transcriptional regulator</fullName>
    </submittedName>
</protein>
<reference evidence="9 10" key="1">
    <citation type="submission" date="2024-10" db="EMBL/GenBank/DDBJ databases">
        <title>The Natural Products Discovery Center: Release of the First 8490 Sequenced Strains for Exploring Actinobacteria Biosynthetic Diversity.</title>
        <authorList>
            <person name="Kalkreuter E."/>
            <person name="Kautsar S.A."/>
            <person name="Yang D."/>
            <person name="Bader C.D."/>
            <person name="Teijaro C.N."/>
            <person name="Fluegel L."/>
            <person name="Davis C.M."/>
            <person name="Simpson J.R."/>
            <person name="Lauterbach L."/>
            <person name="Steele A.D."/>
            <person name="Gui C."/>
            <person name="Meng S."/>
            <person name="Li G."/>
            <person name="Viehrig K."/>
            <person name="Ye F."/>
            <person name="Su P."/>
            <person name="Kiefer A.F."/>
            <person name="Nichols A."/>
            <person name="Cepeda A.J."/>
            <person name="Yan W."/>
            <person name="Fan B."/>
            <person name="Jiang Y."/>
            <person name="Adhikari A."/>
            <person name="Zheng C.-J."/>
            <person name="Schuster L."/>
            <person name="Cowan T.M."/>
            <person name="Smanski M.J."/>
            <person name="Chevrette M.G."/>
            <person name="De Carvalho L.P.S."/>
            <person name="Shen B."/>
        </authorList>
    </citation>
    <scope>NUCLEOTIDE SEQUENCE [LARGE SCALE GENOMIC DNA]</scope>
    <source>
        <strain evidence="9 10">NPDC049503</strain>
    </source>
</reference>
<dbReference type="CDD" id="cd15831">
    <property type="entry name" value="BTAD"/>
    <property type="match status" value="1"/>
</dbReference>
<feature type="region of interest" description="Disordered" evidence="7">
    <location>
        <begin position="270"/>
        <end position="304"/>
    </location>
</feature>
<dbReference type="SUPFAM" id="SSF46894">
    <property type="entry name" value="C-terminal effector domain of the bipartite response regulators"/>
    <property type="match status" value="1"/>
</dbReference>
<dbReference type="Gene3D" id="1.25.40.10">
    <property type="entry name" value="Tetratricopeptide repeat domain"/>
    <property type="match status" value="2"/>
</dbReference>
<proteinExistence type="inferred from homology"/>
<dbReference type="InterPro" id="IPR051677">
    <property type="entry name" value="AfsR-DnrI-RedD_regulator"/>
</dbReference>
<accession>A0ABW7ZWE2</accession>
<dbReference type="InterPro" id="IPR001867">
    <property type="entry name" value="OmpR/PhoB-type_DNA-bd"/>
</dbReference>
<dbReference type="InterPro" id="IPR002182">
    <property type="entry name" value="NB-ARC"/>
</dbReference>
<evidence type="ECO:0000256" key="3">
    <source>
        <dbReference type="ARBA" id="ARBA00023125"/>
    </source>
</evidence>
<dbReference type="InterPro" id="IPR016032">
    <property type="entry name" value="Sig_transdc_resp-reg_C-effctor"/>
</dbReference>
<dbReference type="Gene3D" id="1.10.10.10">
    <property type="entry name" value="Winged helix-like DNA-binding domain superfamily/Winged helix DNA-binding domain"/>
    <property type="match status" value="1"/>
</dbReference>
<dbReference type="Proteomes" id="UP001612928">
    <property type="component" value="Unassembled WGS sequence"/>
</dbReference>
<dbReference type="InterPro" id="IPR019734">
    <property type="entry name" value="TPR_rpt"/>
</dbReference>
<dbReference type="PROSITE" id="PS51755">
    <property type="entry name" value="OMPR_PHOB"/>
    <property type="match status" value="1"/>
</dbReference>
<evidence type="ECO:0000256" key="2">
    <source>
        <dbReference type="ARBA" id="ARBA00023015"/>
    </source>
</evidence>
<dbReference type="PROSITE" id="PS50005">
    <property type="entry name" value="TPR"/>
    <property type="match status" value="1"/>
</dbReference>
<comment type="similarity">
    <text evidence="1">Belongs to the AfsR/DnrI/RedD regulatory family.</text>
</comment>
<evidence type="ECO:0000256" key="4">
    <source>
        <dbReference type="ARBA" id="ARBA00023163"/>
    </source>
</evidence>
<dbReference type="InterPro" id="IPR005158">
    <property type="entry name" value="BTAD"/>
</dbReference>
<dbReference type="Pfam" id="PF03704">
    <property type="entry name" value="BTAD"/>
    <property type="match status" value="1"/>
</dbReference>
<keyword evidence="5" id="KW-0802">TPR repeat</keyword>
<sequence length="970" mass="105335">MMIVSPIHSCVVRGGRGPLMKDGDGAAPATLFRLLGPVQLEASAGRVTFSGKQGALLAVLLLHADRVVSTQRLAEAVWDRPWHSGSASRVRMLISEVRRSCVAVGADVIHTQRPGYVLRLTAGGLDLACFRSQVALAREAMAAGRPEEALGRYDEALSWWQGAPLGGISGSFAEAQAQWLDGLRLDALEERQAVLLALDRISDVVTEARTLAGEAPLRERLHGRLMEALHRSGRRGEALEVYRRFRDRIVDELGVEPTNELRQLQQRILRSDTFPPQQPDAPRVSAPRRDGPLGSAPAGFPPVPSQLPAPPASFMNRSFELRELDRRLICGADNVGVAVISGPGGLGKTWLALHWAHAHRDLYPDGQLYANLRGFDNAEEPVPPSTVLRHFLEALGVPPKVIPVDQEAQAALYRSVLADRRLLVVLDNARDSAQVTPLIPGRPGCTVLVTSRNRLVSLNATHSAQLLEVGAFSDEEAHRMLSHHFGPETMAADPASVAVLLEHSSGLPLALGVLAARATAHPGFPLAVLAQELRDPATRLDALQTGDLGAGLRAVFSSSYAALDARAARLFLLLGTAPGPDAGLPAAAALVGLPIAETRALISTLETANLIRQHSPGRYRMHDLVRLYAAERAEADLPEHVRKQALARLVEACTAIACAADRVLFPHRPAIAAAPWQGEVPVFEDEAAALAWFEAELPCLLAAQLLTPGLGMDVAGWQLAWGMNTFLLRRSYTRERLDSWQVALAAADRLGDPHTTAVVHWHTGYAYAAAARIDEALVHLDQAVELFEKAQDQSRLAQVHHTMGWMWSVRGQPRRGLGHARAALRLQREVGDPIWEANALSAVGWIRLQLGEHEAARVACEQALTLFRRHEDRGGEAATLDSLGMLAFRQGDYERALEYYGQCLDLREGTGNAFQGADTLVGLGDTHHAIGNDAEARAAWRDALALYGSQHRLAEVERVRKKLEMSAARR</sequence>
<evidence type="ECO:0000256" key="6">
    <source>
        <dbReference type="PROSITE-ProRule" id="PRU01091"/>
    </source>
</evidence>
<dbReference type="PANTHER" id="PTHR35807">
    <property type="entry name" value="TRANSCRIPTIONAL REGULATOR REDD-RELATED"/>
    <property type="match status" value="1"/>
</dbReference>
<dbReference type="InterPro" id="IPR011990">
    <property type="entry name" value="TPR-like_helical_dom_sf"/>
</dbReference>
<evidence type="ECO:0000313" key="9">
    <source>
        <dbReference type="EMBL" id="MFI7438860.1"/>
    </source>
</evidence>
<evidence type="ECO:0000313" key="10">
    <source>
        <dbReference type="Proteomes" id="UP001612928"/>
    </source>
</evidence>
<dbReference type="SMART" id="SM00028">
    <property type="entry name" value="TPR"/>
    <property type="match status" value="5"/>
</dbReference>
<feature type="repeat" description="TPR" evidence="5">
    <location>
        <begin position="877"/>
        <end position="910"/>
    </location>
</feature>
<evidence type="ECO:0000259" key="8">
    <source>
        <dbReference type="PROSITE" id="PS51755"/>
    </source>
</evidence>
<organism evidence="9 10">
    <name type="scientific">Nonomuraea indica</name>
    <dbReference type="NCBI Taxonomy" id="1581193"/>
    <lineage>
        <taxon>Bacteria</taxon>
        <taxon>Bacillati</taxon>
        <taxon>Actinomycetota</taxon>
        <taxon>Actinomycetes</taxon>
        <taxon>Streptosporangiales</taxon>
        <taxon>Streptosporangiaceae</taxon>
        <taxon>Nonomuraea</taxon>
    </lineage>
</organism>
<dbReference type="Gene3D" id="3.40.50.300">
    <property type="entry name" value="P-loop containing nucleotide triphosphate hydrolases"/>
    <property type="match status" value="1"/>
</dbReference>
<keyword evidence="2" id="KW-0805">Transcription regulation</keyword>
<evidence type="ECO:0000256" key="1">
    <source>
        <dbReference type="ARBA" id="ARBA00005820"/>
    </source>
</evidence>
<dbReference type="InterPro" id="IPR036388">
    <property type="entry name" value="WH-like_DNA-bd_sf"/>
</dbReference>
<dbReference type="Pfam" id="PF00931">
    <property type="entry name" value="NB-ARC"/>
    <property type="match status" value="1"/>
</dbReference>
<feature type="DNA-binding region" description="OmpR/PhoB-type" evidence="6">
    <location>
        <begin position="17"/>
        <end position="120"/>
    </location>
</feature>
<dbReference type="SMART" id="SM01043">
    <property type="entry name" value="BTAD"/>
    <property type="match status" value="1"/>
</dbReference>
<feature type="domain" description="OmpR/PhoB-type" evidence="8">
    <location>
        <begin position="17"/>
        <end position="120"/>
    </location>
</feature>
<evidence type="ECO:0000256" key="5">
    <source>
        <dbReference type="PROSITE-ProRule" id="PRU00339"/>
    </source>
</evidence>
<dbReference type="RefSeq" id="WP_397018401.1">
    <property type="nucleotide sequence ID" value="NZ_JBITMB010000001.1"/>
</dbReference>
<dbReference type="Pfam" id="PF00486">
    <property type="entry name" value="Trans_reg_C"/>
    <property type="match status" value="1"/>
</dbReference>
<dbReference type="InterPro" id="IPR027417">
    <property type="entry name" value="P-loop_NTPase"/>
</dbReference>
<keyword evidence="10" id="KW-1185">Reference proteome</keyword>
<evidence type="ECO:0000256" key="7">
    <source>
        <dbReference type="SAM" id="MobiDB-lite"/>
    </source>
</evidence>
<dbReference type="Pfam" id="PF13424">
    <property type="entry name" value="TPR_12"/>
    <property type="match status" value="1"/>
</dbReference>
<name>A0ABW7ZWE2_9ACTN</name>
<dbReference type="Pfam" id="PF13181">
    <property type="entry name" value="TPR_8"/>
    <property type="match status" value="1"/>
</dbReference>
<dbReference type="PANTHER" id="PTHR35807:SF1">
    <property type="entry name" value="TRANSCRIPTIONAL REGULATOR REDD"/>
    <property type="match status" value="1"/>
</dbReference>